<keyword evidence="2" id="KW-0732">Signal</keyword>
<keyword evidence="5" id="KW-1185">Reference proteome</keyword>
<dbReference type="InterPro" id="IPR003646">
    <property type="entry name" value="SH3-like_bac-type"/>
</dbReference>
<dbReference type="Proteomes" id="UP000480854">
    <property type="component" value="Unassembled WGS sequence"/>
</dbReference>
<dbReference type="EMBL" id="QOKW01000022">
    <property type="protein sequence ID" value="KAA0677659.1"/>
    <property type="molecule type" value="Genomic_DNA"/>
</dbReference>
<feature type="compositionally biased region" description="Basic and acidic residues" evidence="1">
    <location>
        <begin position="146"/>
        <end position="155"/>
    </location>
</feature>
<dbReference type="PROSITE" id="PS51257">
    <property type="entry name" value="PROKAR_LIPOPROTEIN"/>
    <property type="match status" value="1"/>
</dbReference>
<feature type="signal peptide" evidence="2">
    <location>
        <begin position="1"/>
        <end position="18"/>
    </location>
</feature>
<dbReference type="Pfam" id="PF08239">
    <property type="entry name" value="SH3_3"/>
    <property type="match status" value="1"/>
</dbReference>
<dbReference type="Gene3D" id="2.30.30.40">
    <property type="entry name" value="SH3 Domains"/>
    <property type="match status" value="1"/>
</dbReference>
<dbReference type="AlphaFoldDB" id="A0A9W7NFN5"/>
<evidence type="ECO:0000256" key="1">
    <source>
        <dbReference type="SAM" id="MobiDB-lite"/>
    </source>
</evidence>
<sequence>MHMIRNVLLAATAVLTLAACETSNTYLVQGAADQAQAGRAATARTVPHIATAAVNVRAEPSANAKIVGHLNDGDRVHSFGASSDGKWLAIGDPVTGSITGYVSSTLVRQEGQAQTPRAVQKAQSASKSQSSAPSRSSGKSSTSKPDVVRGGEGKGFDAGSVVRETTGAPKDFDETSVVRDSSKQQGFDASRIVRDSTSSAPASRDPGSFDRSASGAGEVMIRQ</sequence>
<evidence type="ECO:0000256" key="2">
    <source>
        <dbReference type="SAM" id="SignalP"/>
    </source>
</evidence>
<reference evidence="4 5" key="1">
    <citation type="submission" date="2018-07" db="EMBL/GenBank/DDBJ databases">
        <title>Genome sequence of Azospirillum sp. ATCC 49961.</title>
        <authorList>
            <person name="Sant'Anna F.H."/>
            <person name="Baldani J.I."/>
            <person name="Zilli J.E."/>
            <person name="Reis V.M."/>
            <person name="Hartmann A."/>
            <person name="Cruz L."/>
            <person name="de Souza E.M."/>
            <person name="de Oliveira Pedrosa F."/>
            <person name="Passaglia L.M.P."/>
        </authorList>
    </citation>
    <scope>NUCLEOTIDE SEQUENCE [LARGE SCALE GENOMIC DNA]</scope>
    <source>
        <strain evidence="4 5">ATCC 49961</strain>
    </source>
</reference>
<gene>
    <name evidence="4" type="ORF">DS843_22740</name>
</gene>
<dbReference type="SMART" id="SM00287">
    <property type="entry name" value="SH3b"/>
    <property type="match status" value="1"/>
</dbReference>
<feature type="compositionally biased region" description="Basic and acidic residues" evidence="1">
    <location>
        <begin position="170"/>
        <end position="182"/>
    </location>
</feature>
<proteinExistence type="predicted"/>
<feature type="compositionally biased region" description="Low complexity" evidence="1">
    <location>
        <begin position="120"/>
        <end position="144"/>
    </location>
</feature>
<feature type="region of interest" description="Disordered" evidence="1">
    <location>
        <begin position="112"/>
        <end position="223"/>
    </location>
</feature>
<protein>
    <submittedName>
        <fullName evidence="4">SH3 domain-containing protein</fullName>
    </submittedName>
</protein>
<comment type="caution">
    <text evidence="4">The sequence shown here is derived from an EMBL/GenBank/DDBJ whole genome shotgun (WGS) entry which is preliminary data.</text>
</comment>
<evidence type="ECO:0000259" key="3">
    <source>
        <dbReference type="PROSITE" id="PS51781"/>
    </source>
</evidence>
<organism evidence="4 5">
    <name type="scientific">Roseomonas genomospecies 6</name>
    <dbReference type="NCBI Taxonomy" id="214106"/>
    <lineage>
        <taxon>Bacteria</taxon>
        <taxon>Pseudomonadati</taxon>
        <taxon>Pseudomonadota</taxon>
        <taxon>Alphaproteobacteria</taxon>
        <taxon>Acetobacterales</taxon>
        <taxon>Roseomonadaceae</taxon>
        <taxon>Roseomonas</taxon>
    </lineage>
</organism>
<feature type="domain" description="SH3b" evidence="3">
    <location>
        <begin position="40"/>
        <end position="111"/>
    </location>
</feature>
<feature type="chain" id="PRO_5040723027" evidence="2">
    <location>
        <begin position="19"/>
        <end position="223"/>
    </location>
</feature>
<accession>A0A9W7NFN5</accession>
<evidence type="ECO:0000313" key="5">
    <source>
        <dbReference type="Proteomes" id="UP000480854"/>
    </source>
</evidence>
<evidence type="ECO:0000313" key="4">
    <source>
        <dbReference type="EMBL" id="KAA0677659.1"/>
    </source>
</evidence>
<name>A0A9W7NFN5_9PROT</name>
<dbReference type="PROSITE" id="PS51781">
    <property type="entry name" value="SH3B"/>
    <property type="match status" value="1"/>
</dbReference>